<name>A0A0M4EUM8_DROBS</name>
<dbReference type="Proteomes" id="UP000494163">
    <property type="component" value="Chromosome 2R"/>
</dbReference>
<protein>
    <submittedName>
        <fullName evidence="4">CG17059</fullName>
    </submittedName>
</protein>
<comment type="similarity">
    <text evidence="1">Belongs to the CSN9 family.</text>
</comment>
<sequence length="74" mass="8419">MDLNMKPSLAVDEMFSEGPGYMDMEESGSASGMMMDHLHTPTQNTNDKHVHADFYNDFDDLFDDEDNWAKVNGK</sequence>
<feature type="region of interest" description="Disordered" evidence="3">
    <location>
        <begin position="18"/>
        <end position="45"/>
    </location>
</feature>
<evidence type="ECO:0000313" key="4">
    <source>
        <dbReference type="EMBL" id="ALC41170.1"/>
    </source>
</evidence>
<dbReference type="PANTHER" id="PTHR28562">
    <property type="entry name" value="COP9 SIGNALOSOME COMPLEX SUBUNIT 9"/>
    <property type="match status" value="1"/>
</dbReference>
<reference evidence="4 5" key="1">
    <citation type="submission" date="2015-08" db="EMBL/GenBank/DDBJ databases">
        <title>Ancestral chromatin configuration constrains chromatin evolution on differentiating sex chromosomes in Drosophila.</title>
        <authorList>
            <person name="Zhou Q."/>
            <person name="Bachtrog D."/>
        </authorList>
    </citation>
    <scope>NUCLEOTIDE SEQUENCE [LARGE SCALE GENOMIC DNA]</scope>
    <source>
        <tissue evidence="4">Whole larvae</tissue>
    </source>
</reference>
<dbReference type="Pfam" id="PF15004">
    <property type="entry name" value="MYEOV2"/>
    <property type="match status" value="1"/>
</dbReference>
<keyword evidence="2" id="KW-0736">Signalosome</keyword>
<organism evidence="4 5">
    <name type="scientific">Drosophila busckii</name>
    <name type="common">Fruit fly</name>
    <dbReference type="NCBI Taxonomy" id="30019"/>
    <lineage>
        <taxon>Eukaryota</taxon>
        <taxon>Metazoa</taxon>
        <taxon>Ecdysozoa</taxon>
        <taxon>Arthropoda</taxon>
        <taxon>Hexapoda</taxon>
        <taxon>Insecta</taxon>
        <taxon>Pterygota</taxon>
        <taxon>Neoptera</taxon>
        <taxon>Endopterygota</taxon>
        <taxon>Diptera</taxon>
        <taxon>Brachycera</taxon>
        <taxon>Muscomorpha</taxon>
        <taxon>Ephydroidea</taxon>
        <taxon>Drosophilidae</taxon>
        <taxon>Drosophila</taxon>
    </lineage>
</organism>
<proteinExistence type="inferred from homology"/>
<evidence type="ECO:0000256" key="1">
    <source>
        <dbReference type="ARBA" id="ARBA00009162"/>
    </source>
</evidence>
<dbReference type="InterPro" id="IPR029391">
    <property type="entry name" value="CSN9_metazoa"/>
</dbReference>
<dbReference type="AlphaFoldDB" id="A0A0M4EUM8"/>
<dbReference type="EMBL" id="CP012524">
    <property type="protein sequence ID" value="ALC41170.1"/>
    <property type="molecule type" value="Genomic_DNA"/>
</dbReference>
<gene>
    <name evidence="4" type="ORF">Dbus_chr2Rg749</name>
</gene>
<accession>A0A0M4EUM8</accession>
<keyword evidence="5" id="KW-1185">Reference proteome</keyword>
<dbReference type="OMA" id="SNDKHVH"/>
<dbReference type="GO" id="GO:0008180">
    <property type="term" value="C:COP9 signalosome"/>
    <property type="evidence" value="ECO:0007669"/>
    <property type="project" value="UniProtKB-KW"/>
</dbReference>
<evidence type="ECO:0000256" key="2">
    <source>
        <dbReference type="ARBA" id="ARBA00022790"/>
    </source>
</evidence>
<dbReference type="STRING" id="30019.A0A0M4EUM8"/>
<evidence type="ECO:0000256" key="3">
    <source>
        <dbReference type="SAM" id="MobiDB-lite"/>
    </source>
</evidence>
<evidence type="ECO:0000313" key="5">
    <source>
        <dbReference type="Proteomes" id="UP000494163"/>
    </source>
</evidence>